<dbReference type="InterPro" id="IPR036259">
    <property type="entry name" value="MFS_trans_sf"/>
</dbReference>
<feature type="transmembrane region" description="Helical" evidence="7">
    <location>
        <begin position="164"/>
        <end position="183"/>
    </location>
</feature>
<accession>A0AAD5TZ06</accession>
<comment type="caution">
    <text evidence="7">Lacks conserved residue(s) required for the propagation of feature annotation.</text>
</comment>
<dbReference type="PANTHER" id="PTHR23519">
    <property type="entry name" value="AUTOPHAGY-RELATED PROTEIN 22"/>
    <property type="match status" value="1"/>
</dbReference>
<evidence type="ECO:0000256" key="4">
    <source>
        <dbReference type="ARBA" id="ARBA00022692"/>
    </source>
</evidence>
<gene>
    <name evidence="8" type="primary">ATG22</name>
    <name evidence="8" type="ORF">HK099_005526</name>
</gene>
<feature type="transmembrane region" description="Helical" evidence="7">
    <location>
        <begin position="81"/>
        <end position="100"/>
    </location>
</feature>
<keyword evidence="7" id="KW-0072">Autophagy</keyword>
<reference evidence="8" key="1">
    <citation type="submission" date="2020-05" db="EMBL/GenBank/DDBJ databases">
        <title>Phylogenomic resolution of chytrid fungi.</title>
        <authorList>
            <person name="Stajich J.E."/>
            <person name="Amses K."/>
            <person name="Simmons R."/>
            <person name="Seto K."/>
            <person name="Myers J."/>
            <person name="Bonds A."/>
            <person name="Quandt C.A."/>
            <person name="Barry K."/>
            <person name="Liu P."/>
            <person name="Grigoriev I."/>
            <person name="Longcore J.E."/>
            <person name="James T.Y."/>
        </authorList>
    </citation>
    <scope>NUCLEOTIDE SEQUENCE</scope>
    <source>
        <strain evidence="8">JEL0476</strain>
    </source>
</reference>
<feature type="transmembrane region" description="Helical" evidence="7">
    <location>
        <begin position="49"/>
        <end position="69"/>
    </location>
</feature>
<dbReference type="GO" id="GO:0006914">
    <property type="term" value="P:autophagy"/>
    <property type="evidence" value="ECO:0007669"/>
    <property type="project" value="UniProtKB-KW"/>
</dbReference>
<proteinExistence type="inferred from homology"/>
<evidence type="ECO:0000256" key="7">
    <source>
        <dbReference type="RuleBase" id="RU363073"/>
    </source>
</evidence>
<evidence type="ECO:0000256" key="6">
    <source>
        <dbReference type="ARBA" id="ARBA00023136"/>
    </source>
</evidence>
<dbReference type="GO" id="GO:0032974">
    <property type="term" value="P:amino acid transmembrane export from vacuole"/>
    <property type="evidence" value="ECO:0007669"/>
    <property type="project" value="TreeGrafter"/>
</dbReference>
<dbReference type="Pfam" id="PF11700">
    <property type="entry name" value="ATG22"/>
    <property type="match status" value="3"/>
</dbReference>
<keyword evidence="7" id="KW-0029">Amino-acid transport</keyword>
<evidence type="ECO:0000256" key="2">
    <source>
        <dbReference type="ARBA" id="ARBA00006978"/>
    </source>
</evidence>
<keyword evidence="7" id="KW-0926">Vacuole</keyword>
<name>A0AAD5TZ06_9FUNG</name>
<keyword evidence="6 7" id="KW-0472">Membrane</keyword>
<dbReference type="InterPro" id="IPR024671">
    <property type="entry name" value="Atg22-like"/>
</dbReference>
<comment type="similarity">
    <text evidence="2 7">Belongs to the ATG22 family.</text>
</comment>
<feature type="transmembrane region" description="Helical" evidence="7">
    <location>
        <begin position="353"/>
        <end position="372"/>
    </location>
</feature>
<keyword evidence="5 7" id="KW-1133">Transmembrane helix</keyword>
<dbReference type="AlphaFoldDB" id="A0AAD5TZ06"/>
<keyword evidence="3 7" id="KW-0813">Transport</keyword>
<evidence type="ECO:0000256" key="1">
    <source>
        <dbReference type="ARBA" id="ARBA00004127"/>
    </source>
</evidence>
<protein>
    <recommendedName>
        <fullName evidence="7">Autophagy-related protein</fullName>
    </recommendedName>
</protein>
<dbReference type="EMBL" id="JADGJW010000434">
    <property type="protein sequence ID" value="KAJ3217296.1"/>
    <property type="molecule type" value="Genomic_DNA"/>
</dbReference>
<comment type="caution">
    <text evidence="8">The sequence shown here is derived from an EMBL/GenBank/DDBJ whole genome shotgun (WGS) entry which is preliminary data.</text>
</comment>
<dbReference type="GO" id="GO:0005774">
    <property type="term" value="C:vacuolar membrane"/>
    <property type="evidence" value="ECO:0007669"/>
    <property type="project" value="UniProtKB-SubCell"/>
</dbReference>
<dbReference type="Proteomes" id="UP001211065">
    <property type="component" value="Unassembled WGS sequence"/>
</dbReference>
<organism evidence="8 9">
    <name type="scientific">Clydaea vesicula</name>
    <dbReference type="NCBI Taxonomy" id="447962"/>
    <lineage>
        <taxon>Eukaryota</taxon>
        <taxon>Fungi</taxon>
        <taxon>Fungi incertae sedis</taxon>
        <taxon>Chytridiomycota</taxon>
        <taxon>Chytridiomycota incertae sedis</taxon>
        <taxon>Chytridiomycetes</taxon>
        <taxon>Lobulomycetales</taxon>
        <taxon>Lobulomycetaceae</taxon>
        <taxon>Clydaea</taxon>
    </lineage>
</organism>
<keyword evidence="4 7" id="KW-0812">Transmembrane</keyword>
<evidence type="ECO:0000256" key="5">
    <source>
        <dbReference type="ARBA" id="ARBA00022989"/>
    </source>
</evidence>
<dbReference type="GO" id="GO:0012505">
    <property type="term" value="C:endomembrane system"/>
    <property type="evidence" value="ECO:0007669"/>
    <property type="project" value="UniProtKB-SubCell"/>
</dbReference>
<evidence type="ECO:0000313" key="9">
    <source>
        <dbReference type="Proteomes" id="UP001211065"/>
    </source>
</evidence>
<feature type="transmembrane region" description="Helical" evidence="7">
    <location>
        <begin position="189"/>
        <end position="213"/>
    </location>
</feature>
<dbReference type="PANTHER" id="PTHR23519:SF1">
    <property type="entry name" value="AUTOPHAGY-RELATED PROTEIN 22"/>
    <property type="match status" value="1"/>
</dbReference>
<dbReference type="Gene3D" id="1.20.1250.20">
    <property type="entry name" value="MFS general substrate transporter like domains"/>
    <property type="match status" value="2"/>
</dbReference>
<comment type="subcellular location">
    <subcellularLocation>
        <location evidence="1">Endomembrane system</location>
        <topology evidence="1">Multi-pass membrane protein</topology>
    </subcellularLocation>
    <subcellularLocation>
        <location evidence="7">Vacuole membrane</location>
        <topology evidence="7">Multi-pass membrane protein</topology>
    </subcellularLocation>
</comment>
<dbReference type="InterPro" id="IPR050495">
    <property type="entry name" value="ATG22/LtaA_families"/>
</dbReference>
<evidence type="ECO:0000256" key="3">
    <source>
        <dbReference type="ARBA" id="ARBA00022448"/>
    </source>
</evidence>
<keyword evidence="9" id="KW-1185">Reference proteome</keyword>
<comment type="function">
    <text evidence="7">Vacuolar effluxer which mediate the efflux of amino acids resulting from autophagic degradation. The release of autophagic amino acids allows the maintenance of protein synthesis and viability during nitrogen starvation.</text>
</comment>
<dbReference type="SUPFAM" id="SSF103473">
    <property type="entry name" value="MFS general substrate transporter"/>
    <property type="match status" value="2"/>
</dbReference>
<feature type="transmembrane region" description="Helical" evidence="7">
    <location>
        <begin position="106"/>
        <end position="126"/>
    </location>
</feature>
<sequence length="390" mass="43364">MPDFKALDSGWFKPGTCVDGQPELPLSDQDYYPRCVLPWGDGYIRSTSWTLNGISISVGVQAFFYISLGALADHGNLRKKLMMLFTWLGVLCCLLLAIPFPKELYWLPAILSIGVSLCLGSASVFYNSYLPIITEATPELIEYKKIESDSIKIEEKAESISNYYSIYASGLGMLGVAVLFAQVELKADRITIALLVILSPLFAFVGNHLFLFIQRKVHARAKTMLQVCLFGYILISIYGILGLTSLPVGFKPVNMLLLNDKCVLNTNSEGQQYYDGEGCKKIAWELYVFAVFHGLLLGPLNSFSRVIFSELIPTGSESEFFSFYAITDKGTSWIGPLIVGALNNGGGTLRYSFLYFLISFAVPIPILYFLNLHKGKEDAIKFAKLNEVEK</sequence>
<evidence type="ECO:0000313" key="8">
    <source>
        <dbReference type="EMBL" id="KAJ3217296.1"/>
    </source>
</evidence>
<feature type="transmembrane region" description="Helical" evidence="7">
    <location>
        <begin position="225"/>
        <end position="250"/>
    </location>
</feature>